<feature type="region of interest" description="Disordered" evidence="5">
    <location>
        <begin position="402"/>
        <end position="424"/>
    </location>
</feature>
<evidence type="ECO:0000313" key="9">
    <source>
        <dbReference type="Proteomes" id="UP001530315"/>
    </source>
</evidence>
<evidence type="ECO:0000256" key="4">
    <source>
        <dbReference type="PROSITE-ProRule" id="PRU00277"/>
    </source>
</evidence>
<organism evidence="8 9">
    <name type="scientific">Stephanodiscus triporus</name>
    <dbReference type="NCBI Taxonomy" id="2934178"/>
    <lineage>
        <taxon>Eukaryota</taxon>
        <taxon>Sar</taxon>
        <taxon>Stramenopiles</taxon>
        <taxon>Ochrophyta</taxon>
        <taxon>Bacillariophyta</taxon>
        <taxon>Coscinodiscophyceae</taxon>
        <taxon>Thalassiosirophycidae</taxon>
        <taxon>Stephanodiscales</taxon>
        <taxon>Stephanodiscaceae</taxon>
        <taxon>Stephanodiscus</taxon>
    </lineage>
</organism>
<dbReference type="EMBL" id="JALLAZ020001660">
    <property type="protein sequence ID" value="KAL3769269.1"/>
    <property type="molecule type" value="Genomic_DNA"/>
</dbReference>
<dbReference type="GO" id="GO:0046872">
    <property type="term" value="F:metal ion binding"/>
    <property type="evidence" value="ECO:0007669"/>
    <property type="project" value="UniProtKB-KW"/>
</dbReference>
<keyword evidence="4" id="KW-0413">Isomerase</keyword>
<dbReference type="EC" id="5.2.1.8" evidence="4"/>
<evidence type="ECO:0000256" key="1">
    <source>
        <dbReference type="ARBA" id="ARBA00022723"/>
    </source>
</evidence>
<dbReference type="Gene3D" id="2.60.120.10">
    <property type="entry name" value="Jelly Rolls"/>
    <property type="match status" value="1"/>
</dbReference>
<dbReference type="PANTHER" id="PTHR47717:SF1">
    <property type="entry name" value="PEPTIDYL-PROLYL CIS-TRANS ISOMERASE FKBP19, CHLOROPLASTIC"/>
    <property type="match status" value="1"/>
</dbReference>
<evidence type="ECO:0000313" key="8">
    <source>
        <dbReference type="EMBL" id="KAL3769269.1"/>
    </source>
</evidence>
<feature type="chain" id="PRO_5044817466" description="peptidylprolyl isomerase" evidence="6">
    <location>
        <begin position="27"/>
        <end position="600"/>
    </location>
</feature>
<evidence type="ECO:0000256" key="2">
    <source>
        <dbReference type="ARBA" id="ARBA00023002"/>
    </source>
</evidence>
<keyword evidence="1" id="KW-0479">Metal-binding</keyword>
<dbReference type="PROSITE" id="PS50059">
    <property type="entry name" value="FKBP_PPIASE"/>
    <property type="match status" value="1"/>
</dbReference>
<keyword evidence="9" id="KW-1185">Reference proteome</keyword>
<dbReference type="GO" id="GO:0003755">
    <property type="term" value="F:peptidyl-prolyl cis-trans isomerase activity"/>
    <property type="evidence" value="ECO:0007669"/>
    <property type="project" value="UniProtKB-KW"/>
</dbReference>
<feature type="compositionally biased region" description="Acidic residues" evidence="5">
    <location>
        <begin position="551"/>
        <end position="563"/>
    </location>
</feature>
<dbReference type="Proteomes" id="UP001530315">
    <property type="component" value="Unassembled WGS sequence"/>
</dbReference>
<keyword evidence="6" id="KW-0732">Signal</keyword>
<accession>A0ABD3MZG6</accession>
<protein>
    <recommendedName>
        <fullName evidence="4">peptidylprolyl isomerase</fullName>
        <ecNumber evidence="4">5.2.1.8</ecNumber>
    </recommendedName>
</protein>
<dbReference type="SUPFAM" id="SSF54534">
    <property type="entry name" value="FKBP-like"/>
    <property type="match status" value="1"/>
</dbReference>
<name>A0ABD3MZG6_9STRA</name>
<feature type="domain" description="PPIase FKBP-type" evidence="7">
    <location>
        <begin position="141"/>
        <end position="215"/>
    </location>
</feature>
<keyword evidence="3" id="KW-0408">Iron</keyword>
<reference evidence="8 9" key="1">
    <citation type="submission" date="2024-10" db="EMBL/GenBank/DDBJ databases">
        <title>Updated reference genomes for cyclostephanoid diatoms.</title>
        <authorList>
            <person name="Roberts W.R."/>
            <person name="Alverson A.J."/>
        </authorList>
    </citation>
    <scope>NUCLEOTIDE SEQUENCE [LARGE SCALE GENOMIC DNA]</scope>
    <source>
        <strain evidence="8 9">AJA276-08</strain>
    </source>
</reference>
<feature type="region of interest" description="Disordered" evidence="5">
    <location>
        <begin position="549"/>
        <end position="573"/>
    </location>
</feature>
<feature type="compositionally biased region" description="Basic and acidic residues" evidence="5">
    <location>
        <begin position="407"/>
        <end position="424"/>
    </location>
</feature>
<dbReference type="Pfam" id="PF00254">
    <property type="entry name" value="FKBP_C"/>
    <property type="match status" value="1"/>
</dbReference>
<dbReference type="Pfam" id="PF07847">
    <property type="entry name" value="PCO_ADO"/>
    <property type="match status" value="2"/>
</dbReference>
<dbReference type="AlphaFoldDB" id="A0ABD3MZG6"/>
<feature type="signal peptide" evidence="6">
    <location>
        <begin position="1"/>
        <end position="26"/>
    </location>
</feature>
<dbReference type="Gene3D" id="3.10.50.40">
    <property type="match status" value="1"/>
</dbReference>
<dbReference type="PANTHER" id="PTHR47717">
    <property type="entry name" value="PEPTIDYL-PROLYL CIS-TRANS ISOMERASE FKBP19, CHLOROPLASTIC"/>
    <property type="match status" value="1"/>
</dbReference>
<evidence type="ECO:0000259" key="7">
    <source>
        <dbReference type="PROSITE" id="PS50059"/>
    </source>
</evidence>
<dbReference type="GO" id="GO:0016491">
    <property type="term" value="F:oxidoreductase activity"/>
    <property type="evidence" value="ECO:0007669"/>
    <property type="project" value="UniProtKB-KW"/>
</dbReference>
<dbReference type="InterPro" id="IPR046357">
    <property type="entry name" value="PPIase_dom_sf"/>
</dbReference>
<evidence type="ECO:0000256" key="5">
    <source>
        <dbReference type="SAM" id="MobiDB-lite"/>
    </source>
</evidence>
<sequence>MPPTTNRKSLCRLCVAALLSIRSVECLSAVPAATTTTHRHQHRLASTPPPTSVARRSILERASSGCFGLVVASAPPIFVGIVRADVADAAAIVGTVDAQFAEVGRQEPPPDGETPFATLSDGVQVKDFRTGERGGPAVACGSRVELTLKGRLLNLNGVVFYDTKSNDPNGFGEGTPLTFAVGDGTVLPGLESGIVGMTRGGIRRIIVPANVGYGAFPGLEPRPFSEMERRALDSVIKNPRRDQTVMFDVKNDDGVLRDVLRTAERVSSDLSSRTSPREGRMDLSRCTSDELRAALAPMVRELEKIDAAALLSLTPVAADAEGGGAVLDPARGLRCLRYTTSVVRYLHVREAPHRYSAGIFVFSPNARMPLHDHPNMCVLTRVLYGELEVLSYDVVAPRTDVDDGDDRMDLGRDPNGDDDKMSDDAWPRQSALRASFNWIKEFVRNRAFSFHNDGVDGTRRSLDPVLLRVRPNLNPMGARRRRGRGDDGDRDDRSSAFVITAPNVTCLYPHEGNCHAFVAGPRGAAVLDVLFPPYDDDEDRECTYYESATADVDDDDEGDDDDVAGYPDGERGRPLVVLAPIDQPDDFNCLGGSYGRFGSD</sequence>
<comment type="catalytic activity">
    <reaction evidence="4">
        <text>[protein]-peptidylproline (omega=180) = [protein]-peptidylproline (omega=0)</text>
        <dbReference type="Rhea" id="RHEA:16237"/>
        <dbReference type="Rhea" id="RHEA-COMP:10747"/>
        <dbReference type="Rhea" id="RHEA-COMP:10748"/>
        <dbReference type="ChEBI" id="CHEBI:83833"/>
        <dbReference type="ChEBI" id="CHEBI:83834"/>
        <dbReference type="EC" id="5.2.1.8"/>
    </reaction>
</comment>
<evidence type="ECO:0000256" key="6">
    <source>
        <dbReference type="SAM" id="SignalP"/>
    </source>
</evidence>
<comment type="caution">
    <text evidence="8">The sequence shown here is derived from an EMBL/GenBank/DDBJ whole genome shotgun (WGS) entry which is preliminary data.</text>
</comment>
<proteinExistence type="predicted"/>
<evidence type="ECO:0000256" key="3">
    <source>
        <dbReference type="ARBA" id="ARBA00023004"/>
    </source>
</evidence>
<dbReference type="InterPro" id="IPR012864">
    <property type="entry name" value="PCO/ADO"/>
</dbReference>
<gene>
    <name evidence="8" type="ORF">ACHAW5_002285</name>
</gene>
<dbReference type="InterPro" id="IPR011051">
    <property type="entry name" value="RmlC_Cupin_sf"/>
</dbReference>
<dbReference type="InterPro" id="IPR001179">
    <property type="entry name" value="PPIase_FKBP_dom"/>
</dbReference>
<keyword evidence="4" id="KW-0697">Rotamase</keyword>
<dbReference type="SUPFAM" id="SSF51182">
    <property type="entry name" value="RmlC-like cupins"/>
    <property type="match status" value="1"/>
</dbReference>
<dbReference type="InterPro" id="IPR044208">
    <property type="entry name" value="FKBP19-like"/>
</dbReference>
<keyword evidence="2" id="KW-0560">Oxidoreductase</keyword>
<dbReference type="InterPro" id="IPR014710">
    <property type="entry name" value="RmlC-like_jellyroll"/>
</dbReference>